<dbReference type="Pfam" id="PF13734">
    <property type="entry name" value="Inhibitor_I69"/>
    <property type="match status" value="1"/>
</dbReference>
<sequence length="872" mass="97127">MKRFLLLFLSLIFTFHLFGKEITIEQARQFAENYLRTSSNPILKSTSNLQLTDAGDIFNRIAFNASILKSSTTDANRDIYIFNIGDDNGFIMISGDDAAIPVLAYSLSGEISADKSPQNVLKWLEGYRQQIRYIKTNAIQQTEKIKSQWEGTAYTLKSTEVTSAVTPLLSTKWNQAPHVNDMCPYDNTYQELTVTGCPATAMAQIMKYWNYPNKGIGFHTYQHNKYGSLSANFGNTTYNWAAMPNEVNSANEAVATLMYHCGVAVEMNYNVASEGGSGSYVVKDPYTRYSDNQTCQNAFVQFFGYSPGIEGLFRESYTDEVWISKLKQELDAGRPIQYAGYGQGGHTFVCDGYDDNDYFHMNWGWGGYYDGYFLIDALNPGEGGIGSGAGTYNDGQQALIGIKPAQEQEEGGNTTEEYGLTLYGDVIADYNTIGYGEGFTISTYIANGGTTDFTGDICAAIFDESNTFIDFVQTYEGFTIEFNSYYGYSFTSQGSLEMLPGKYNIYIFSKTGNGDWSIISESYGSNTYTYAVQMSVGNDQDIALYNPMIINTENIITNEPLDVTVDIGNWGYDFDGIVDINLFNLNGEHELTIDQTATSLSYYTYNTFNFYTSNLNVAPGTYLLAVFHQPYYGDFILTGSTEGAPNPIKIIVQAAPYAADIYEMNDDVDHSYTLTPSFTDNSSSITTTNSNFHVGSDWDFFSINLEDGYNYDIDIRLHDAYNSGDGNTYTVDALFLYSLDGENWTGTYDDIMPSTISTAGNTTLYCVTSPYFLGETGTYLLDINIDRSSTTAIETSEVGNEISISPNPCSNYIEVLGTVNIDMYSIYDITGKLQLESNVVNNYIDVSSLSKGIYFINIKTSNKNYIRKFIKE</sequence>
<gene>
    <name evidence="9" type="ORF">OM075_12970</name>
</gene>
<dbReference type="Gene3D" id="3.90.70.50">
    <property type="entry name" value="Peptidase C10, streptopain"/>
    <property type="match status" value="1"/>
</dbReference>
<dbReference type="InterPro" id="IPR026444">
    <property type="entry name" value="Secre_tail"/>
</dbReference>
<dbReference type="PRINTS" id="PR00797">
    <property type="entry name" value="STREPTOPAIN"/>
</dbReference>
<organism evidence="9 10">
    <name type="scientific">Plebeiibacterium sediminum</name>
    <dbReference type="NCBI Taxonomy" id="2992112"/>
    <lineage>
        <taxon>Bacteria</taxon>
        <taxon>Pseudomonadati</taxon>
        <taxon>Bacteroidota</taxon>
        <taxon>Bacteroidia</taxon>
        <taxon>Marinilabiliales</taxon>
        <taxon>Marinilabiliaceae</taxon>
        <taxon>Plebeiibacterium</taxon>
    </lineage>
</organism>
<dbReference type="GO" id="GO:0008234">
    <property type="term" value="F:cysteine-type peptidase activity"/>
    <property type="evidence" value="ECO:0007669"/>
    <property type="project" value="UniProtKB-KW"/>
</dbReference>
<dbReference type="InterPro" id="IPR038765">
    <property type="entry name" value="Papain-like_cys_pep_sf"/>
</dbReference>
<evidence type="ECO:0000256" key="4">
    <source>
        <dbReference type="ARBA" id="ARBA00022801"/>
    </source>
</evidence>
<dbReference type="AlphaFoldDB" id="A0AAE3M5U9"/>
<evidence type="ECO:0000256" key="1">
    <source>
        <dbReference type="ARBA" id="ARBA00009693"/>
    </source>
</evidence>
<dbReference type="RefSeq" id="WP_301190949.1">
    <property type="nucleotide sequence ID" value="NZ_JAPDPJ010000028.1"/>
</dbReference>
<feature type="domain" description="Secretion system C-terminal sorting" evidence="8">
    <location>
        <begin position="804"/>
        <end position="870"/>
    </location>
</feature>
<evidence type="ECO:0000259" key="8">
    <source>
        <dbReference type="Pfam" id="PF18962"/>
    </source>
</evidence>
<dbReference type="Pfam" id="PF01640">
    <property type="entry name" value="Peptidase_C10"/>
    <property type="match status" value="1"/>
</dbReference>
<dbReference type="SUPFAM" id="SSF54001">
    <property type="entry name" value="Cysteine proteinases"/>
    <property type="match status" value="1"/>
</dbReference>
<keyword evidence="5" id="KW-0788">Thiol protease</keyword>
<feature type="active site" description="Nucleophile" evidence="6">
    <location>
        <position position="197"/>
    </location>
</feature>
<comment type="caution">
    <text evidence="9">The sequence shown here is derived from an EMBL/GenBank/DDBJ whole genome shotgun (WGS) entry which is preliminary data.</text>
</comment>
<dbReference type="Pfam" id="PF18962">
    <property type="entry name" value="Por_Secre_tail"/>
    <property type="match status" value="1"/>
</dbReference>
<feature type="domain" description="Spi protease inhibitor" evidence="7">
    <location>
        <begin position="20"/>
        <end position="131"/>
    </location>
</feature>
<evidence type="ECO:0000256" key="6">
    <source>
        <dbReference type="PIRSR" id="PIRSR600200-1"/>
    </source>
</evidence>
<dbReference type="EMBL" id="JAPDPJ010000028">
    <property type="protein sequence ID" value="MCW3787385.1"/>
    <property type="molecule type" value="Genomic_DNA"/>
</dbReference>
<accession>A0AAE3M5U9</accession>
<dbReference type="InterPro" id="IPR044934">
    <property type="entry name" value="Streptopain_sf"/>
</dbReference>
<keyword evidence="2 9" id="KW-0645">Protease</keyword>
<evidence type="ECO:0000256" key="2">
    <source>
        <dbReference type="ARBA" id="ARBA00022670"/>
    </source>
</evidence>
<evidence type="ECO:0000256" key="5">
    <source>
        <dbReference type="ARBA" id="ARBA00022807"/>
    </source>
</evidence>
<keyword evidence="3" id="KW-0732">Signal</keyword>
<evidence type="ECO:0000256" key="3">
    <source>
        <dbReference type="ARBA" id="ARBA00022729"/>
    </source>
</evidence>
<reference evidence="9" key="1">
    <citation type="submission" date="2022-10" db="EMBL/GenBank/DDBJ databases">
        <authorList>
            <person name="Yu W.X."/>
        </authorList>
    </citation>
    <scope>NUCLEOTIDE SEQUENCE</scope>
    <source>
        <strain evidence="9">AAT</strain>
    </source>
</reference>
<feature type="active site" description="Proton acceptor" evidence="6">
    <location>
        <position position="346"/>
    </location>
</feature>
<dbReference type="Proteomes" id="UP001209229">
    <property type="component" value="Unassembled WGS sequence"/>
</dbReference>
<comment type="similarity">
    <text evidence="1">Belongs to the peptidase C10 family.</text>
</comment>
<protein>
    <submittedName>
        <fullName evidence="9">Thiol protease/hemagglutinin PrtT</fullName>
    </submittedName>
</protein>
<keyword evidence="4" id="KW-0378">Hydrolase</keyword>
<dbReference type="InterPro" id="IPR000200">
    <property type="entry name" value="Peptidase_C10"/>
</dbReference>
<dbReference type="NCBIfam" id="TIGR04183">
    <property type="entry name" value="Por_Secre_tail"/>
    <property type="match status" value="1"/>
</dbReference>
<evidence type="ECO:0000313" key="9">
    <source>
        <dbReference type="EMBL" id="MCW3787385.1"/>
    </source>
</evidence>
<dbReference type="InterPro" id="IPR025896">
    <property type="entry name" value="Spi_Prtas-inh"/>
</dbReference>
<keyword evidence="10" id="KW-1185">Reference proteome</keyword>
<dbReference type="GO" id="GO:0006508">
    <property type="term" value="P:proteolysis"/>
    <property type="evidence" value="ECO:0007669"/>
    <property type="project" value="UniProtKB-KW"/>
</dbReference>
<evidence type="ECO:0000313" key="10">
    <source>
        <dbReference type="Proteomes" id="UP001209229"/>
    </source>
</evidence>
<name>A0AAE3M5U9_9BACT</name>
<proteinExistence type="inferred from homology"/>
<evidence type="ECO:0000259" key="7">
    <source>
        <dbReference type="Pfam" id="PF13734"/>
    </source>
</evidence>